<dbReference type="PRINTS" id="PR01210">
    <property type="entry name" value="GGTRANSPTASE"/>
</dbReference>
<dbReference type="PANTHER" id="PTHR43881">
    <property type="entry name" value="GAMMA-GLUTAMYLTRANSPEPTIDASE (AFU_ORTHOLOGUE AFUA_4G13580)"/>
    <property type="match status" value="1"/>
</dbReference>
<organism evidence="1 2">
    <name type="scientific">Salinicoccus halodurans</name>
    <dbReference type="NCBI Taxonomy" id="407035"/>
    <lineage>
        <taxon>Bacteria</taxon>
        <taxon>Bacillati</taxon>
        <taxon>Bacillota</taxon>
        <taxon>Bacilli</taxon>
        <taxon>Bacillales</taxon>
        <taxon>Staphylococcaceae</taxon>
        <taxon>Salinicoccus</taxon>
    </lineage>
</organism>
<dbReference type="Pfam" id="PF01019">
    <property type="entry name" value="G_glu_transpept"/>
    <property type="match status" value="1"/>
</dbReference>
<evidence type="ECO:0000313" key="1">
    <source>
        <dbReference type="EMBL" id="SFK69736.1"/>
    </source>
</evidence>
<dbReference type="AlphaFoldDB" id="A0AA94HEC2"/>
<comment type="caution">
    <text evidence="1">The sequence shown here is derived from an EMBL/GenBank/DDBJ whole genome shotgun (WGS) entry which is preliminary data.</text>
</comment>
<accession>A0AA94HEC2</accession>
<gene>
    <name evidence="1" type="ORF">SAMN05216235_1255</name>
</gene>
<name>A0AA94HEC2_9STAP</name>
<protein>
    <submittedName>
        <fullName evidence="1">Gamma-glutamyltransferase 2. Threonine peptidase. MEROPS family T03</fullName>
    </submittedName>
</protein>
<sequence>MIPVHAAAGKNTKNAAEHRIYKALLSVAGLYLYHFMIEFSERGCWQMDHYKYPYLNRRFSVYAKNGMVATTHPVATEAGIEMLKRGGNAMDAAIATAAALTVVEPTSNGIGGDAFMIAWMDGSLHGMNASGRSPRTLSMEEIRSRGYSEMPKYGWLPVNVPGVPAAWASLIGKFGKLTLKEVLTPAIRAAKDGFAITPTVARYWRTAYKNFSREVENFEEIRPWLEIFGNVEAGEIRTLPYHADTLVEIAETEAKSVYEGALADRIVEYSKRTGGLITHEDLKNFEIDYVDPVSVDYKGYDIHEIPPNGQGITALMALGMLKDDEFRHLDEEAYHYQIEAIKQAFADTTTFVADRDHMTVSGKDLLEPGYLERRRTEIGGSAALREHGDLPRGGTVYLATADGEGNMVSYIQSNYMGFGSGVVIPETGLALHNRGHSFSMDENNPNYVGGGKRSFHTIIPGFITKGGKPVGPFGVMGGFMQPQGHLQVAMNLIDYGMNPQSALDAPRWQFKSGMEVEVEDRFDHDIARSLARRGHRISVNLEPNSFGRGQIIIRGKDGVLIGGSESRTDGSISIY</sequence>
<reference evidence="1 2" key="1">
    <citation type="submission" date="2016-10" db="EMBL/GenBank/DDBJ databases">
        <authorList>
            <person name="Varghese N."/>
            <person name="Submissions S."/>
        </authorList>
    </citation>
    <scope>NUCLEOTIDE SEQUENCE [LARGE SCALE GENOMIC DNA]</scope>
    <source>
        <strain evidence="1 2">CGMCC 1.6501</strain>
    </source>
</reference>
<dbReference type="PANTHER" id="PTHR43881:SF1">
    <property type="entry name" value="GAMMA-GLUTAMYLTRANSPEPTIDASE (AFU_ORTHOLOGUE AFUA_4G13580)"/>
    <property type="match status" value="1"/>
</dbReference>
<dbReference type="Proteomes" id="UP000183090">
    <property type="component" value="Unassembled WGS sequence"/>
</dbReference>
<dbReference type="Gene3D" id="1.10.246.230">
    <property type="match status" value="1"/>
</dbReference>
<dbReference type="Gene3D" id="3.60.20.40">
    <property type="match status" value="1"/>
</dbReference>
<proteinExistence type="predicted"/>
<dbReference type="InterPro" id="IPR052896">
    <property type="entry name" value="GGT-like_enzyme"/>
</dbReference>
<evidence type="ECO:0000313" key="2">
    <source>
        <dbReference type="Proteomes" id="UP000183090"/>
    </source>
</evidence>
<dbReference type="InterPro" id="IPR043137">
    <property type="entry name" value="GGT_ssub_C"/>
</dbReference>
<dbReference type="SUPFAM" id="SSF56235">
    <property type="entry name" value="N-terminal nucleophile aminohydrolases (Ntn hydrolases)"/>
    <property type="match status" value="1"/>
</dbReference>
<dbReference type="InterPro" id="IPR029055">
    <property type="entry name" value="Ntn_hydrolases_N"/>
</dbReference>
<dbReference type="EMBL" id="FOTB01000002">
    <property type="protein sequence ID" value="SFK69736.1"/>
    <property type="molecule type" value="Genomic_DNA"/>
</dbReference>